<organism evidence="5 6">
    <name type="scientific">Caballeronia choica</name>
    <dbReference type="NCBI Taxonomy" id="326476"/>
    <lineage>
        <taxon>Bacteria</taxon>
        <taxon>Pseudomonadati</taxon>
        <taxon>Pseudomonadota</taxon>
        <taxon>Betaproteobacteria</taxon>
        <taxon>Burkholderiales</taxon>
        <taxon>Burkholderiaceae</taxon>
        <taxon>Caballeronia</taxon>
    </lineage>
</organism>
<dbReference type="PROSITE" id="PS00098">
    <property type="entry name" value="THIOLASE_1"/>
    <property type="match status" value="1"/>
</dbReference>
<feature type="domain" description="Thiolase N-terminal" evidence="4">
    <location>
        <begin position="4"/>
        <end position="84"/>
    </location>
</feature>
<dbReference type="InterPro" id="IPR020616">
    <property type="entry name" value="Thiolase_N"/>
</dbReference>
<evidence type="ECO:0000313" key="6">
    <source>
        <dbReference type="Proteomes" id="UP000054770"/>
    </source>
</evidence>
<comment type="similarity">
    <text evidence="1">Belongs to the thiolase-like superfamily. Thiolase family.</text>
</comment>
<dbReference type="GO" id="GO:0016747">
    <property type="term" value="F:acyltransferase activity, transferring groups other than amino-acyl groups"/>
    <property type="evidence" value="ECO:0007669"/>
    <property type="project" value="InterPro"/>
</dbReference>
<proteinExistence type="inferred from homology"/>
<dbReference type="InterPro" id="IPR020615">
    <property type="entry name" value="Thiolase_acyl_enz_int_AS"/>
</dbReference>
<comment type="caution">
    <text evidence="5">The sequence shown here is derived from an EMBL/GenBank/DDBJ whole genome shotgun (WGS) entry which is preliminary data.</text>
</comment>
<dbReference type="PANTHER" id="PTHR18919:SF107">
    <property type="entry name" value="ACETYL-COA ACETYLTRANSFERASE, CYTOSOLIC"/>
    <property type="match status" value="1"/>
</dbReference>
<protein>
    <submittedName>
        <fullName evidence="5">Beta-ketothiolase</fullName>
    </submittedName>
</protein>
<dbReference type="Pfam" id="PF00108">
    <property type="entry name" value="Thiolase_N"/>
    <property type="match status" value="1"/>
</dbReference>
<keyword evidence="2" id="KW-0808">Transferase</keyword>
<evidence type="ECO:0000259" key="4">
    <source>
        <dbReference type="Pfam" id="PF00108"/>
    </source>
</evidence>
<evidence type="ECO:0000313" key="5">
    <source>
        <dbReference type="EMBL" id="SAL87138.1"/>
    </source>
</evidence>
<evidence type="ECO:0000256" key="1">
    <source>
        <dbReference type="ARBA" id="ARBA00010982"/>
    </source>
</evidence>
<dbReference type="Proteomes" id="UP000054770">
    <property type="component" value="Unassembled WGS sequence"/>
</dbReference>
<name>A0A158L162_9BURK</name>
<gene>
    <name evidence="5" type="ORF">AWB68_08292</name>
</gene>
<accession>A0A158L162</accession>
<reference evidence="5" key="1">
    <citation type="submission" date="2016-01" db="EMBL/GenBank/DDBJ databases">
        <authorList>
            <person name="Peeters C."/>
        </authorList>
    </citation>
    <scope>NUCLEOTIDE SEQUENCE [LARGE SCALE GENOMIC DNA]</scope>
    <source>
        <strain evidence="5">LMG 22940</strain>
    </source>
</reference>
<evidence type="ECO:0000256" key="3">
    <source>
        <dbReference type="ARBA" id="ARBA00023315"/>
    </source>
</evidence>
<evidence type="ECO:0000256" key="2">
    <source>
        <dbReference type="ARBA" id="ARBA00022679"/>
    </source>
</evidence>
<dbReference type="SUPFAM" id="SSF53901">
    <property type="entry name" value="Thiolase-like"/>
    <property type="match status" value="1"/>
</dbReference>
<keyword evidence="3" id="KW-0012">Acyltransferase</keyword>
<dbReference type="Gene3D" id="3.40.47.10">
    <property type="match status" value="1"/>
</dbReference>
<sequence>MYKARVAAINGGVSEASPALTVNRLCGSGLQAITAAAQAILLDDADIAIGGGAESMSRVPYITPDTRFCVRMGNAHLIDMMLGALIFDPLSRQVPNRSSRLQSNTAYWRF</sequence>
<dbReference type="AlphaFoldDB" id="A0A158L162"/>
<keyword evidence="6" id="KW-1185">Reference proteome</keyword>
<dbReference type="EMBL" id="FCON02000267">
    <property type="protein sequence ID" value="SAL87138.1"/>
    <property type="molecule type" value="Genomic_DNA"/>
</dbReference>
<dbReference type="InterPro" id="IPR016039">
    <property type="entry name" value="Thiolase-like"/>
</dbReference>
<dbReference type="PANTHER" id="PTHR18919">
    <property type="entry name" value="ACETYL-COA C-ACYLTRANSFERASE"/>
    <property type="match status" value="1"/>
</dbReference>